<feature type="transmembrane region" description="Helical" evidence="11">
    <location>
        <begin position="305"/>
        <end position="326"/>
    </location>
</feature>
<keyword evidence="9 11" id="KW-0472">Membrane</keyword>
<dbReference type="OrthoDB" id="8890589at2759"/>
<dbReference type="GO" id="GO:0005886">
    <property type="term" value="C:plasma membrane"/>
    <property type="evidence" value="ECO:0007669"/>
    <property type="project" value="UniProtKB-SubCell"/>
</dbReference>
<accession>A0A9X0A1C2</accession>
<reference evidence="14" key="1">
    <citation type="submission" date="2023-01" db="EMBL/GenBank/DDBJ databases">
        <title>Genome assembly of the deep-sea coral Lophelia pertusa.</title>
        <authorList>
            <person name="Herrera S."/>
            <person name="Cordes E."/>
        </authorList>
    </citation>
    <scope>NUCLEOTIDE SEQUENCE</scope>
    <source>
        <strain evidence="14">USNM1676648</strain>
        <tissue evidence="14">Polyp</tissue>
    </source>
</reference>
<evidence type="ECO:0000256" key="1">
    <source>
        <dbReference type="ARBA" id="ARBA00004141"/>
    </source>
</evidence>
<evidence type="ECO:0000256" key="5">
    <source>
        <dbReference type="ARBA" id="ARBA00022692"/>
    </source>
</evidence>
<dbReference type="FunFam" id="1.20.58.390:FF:000098">
    <property type="entry name" value="Predicted protein"/>
    <property type="match status" value="1"/>
</dbReference>
<keyword evidence="7 11" id="KW-1133">Transmembrane helix</keyword>
<dbReference type="Pfam" id="PF02932">
    <property type="entry name" value="Neur_chan_memb"/>
    <property type="match status" value="1"/>
</dbReference>
<keyword evidence="5 11" id="KW-0812">Transmembrane</keyword>
<dbReference type="InterPro" id="IPR006202">
    <property type="entry name" value="Neur_chan_lig-bd"/>
</dbReference>
<feature type="transmembrane region" description="Helical" evidence="11">
    <location>
        <begin position="370"/>
        <end position="389"/>
    </location>
</feature>
<keyword evidence="6 11" id="KW-0732">Signal</keyword>
<dbReference type="FunFam" id="2.70.170.10:FF:000045">
    <property type="entry name" value="Predicted protein"/>
    <property type="match status" value="1"/>
</dbReference>
<gene>
    <name evidence="14" type="ORF">OS493_017369</name>
</gene>
<organism evidence="14 15">
    <name type="scientific">Desmophyllum pertusum</name>
    <dbReference type="NCBI Taxonomy" id="174260"/>
    <lineage>
        <taxon>Eukaryota</taxon>
        <taxon>Metazoa</taxon>
        <taxon>Cnidaria</taxon>
        <taxon>Anthozoa</taxon>
        <taxon>Hexacorallia</taxon>
        <taxon>Scleractinia</taxon>
        <taxon>Caryophylliina</taxon>
        <taxon>Caryophylliidae</taxon>
        <taxon>Desmophyllum</taxon>
    </lineage>
</organism>
<dbReference type="GO" id="GO:0004888">
    <property type="term" value="F:transmembrane signaling receptor activity"/>
    <property type="evidence" value="ECO:0007669"/>
    <property type="project" value="InterPro"/>
</dbReference>
<evidence type="ECO:0000256" key="9">
    <source>
        <dbReference type="ARBA" id="ARBA00023136"/>
    </source>
</evidence>
<comment type="caution">
    <text evidence="11">Lacks conserved residue(s) required for the propagation of feature annotation.</text>
</comment>
<feature type="transmembrane region" description="Helical" evidence="11">
    <location>
        <begin position="506"/>
        <end position="525"/>
    </location>
</feature>
<dbReference type="InterPro" id="IPR006029">
    <property type="entry name" value="Neurotrans-gated_channel_TM"/>
</dbReference>
<dbReference type="SUPFAM" id="SSF63712">
    <property type="entry name" value="Nicotinic receptor ligand binding domain-like"/>
    <property type="match status" value="1"/>
</dbReference>
<evidence type="ECO:0000313" key="14">
    <source>
        <dbReference type="EMBL" id="KAJ7391672.1"/>
    </source>
</evidence>
<dbReference type="AlphaFoldDB" id="A0A9X0A1C2"/>
<dbReference type="InterPro" id="IPR038050">
    <property type="entry name" value="Neuro_actylchol_rec"/>
</dbReference>
<dbReference type="InterPro" id="IPR006201">
    <property type="entry name" value="Neur_channel"/>
</dbReference>
<keyword evidence="4" id="KW-1003">Cell membrane</keyword>
<evidence type="ECO:0000256" key="7">
    <source>
        <dbReference type="ARBA" id="ARBA00022989"/>
    </source>
</evidence>
<dbReference type="PROSITE" id="PS00236">
    <property type="entry name" value="NEUROTR_ION_CHANNEL"/>
    <property type="match status" value="1"/>
</dbReference>
<protein>
    <submittedName>
        <fullName evidence="14">Uncharacterized protein</fullName>
    </submittedName>
</protein>
<dbReference type="PANTHER" id="PTHR18945">
    <property type="entry name" value="NEUROTRANSMITTER GATED ION CHANNEL"/>
    <property type="match status" value="1"/>
</dbReference>
<name>A0A9X0A1C2_9CNID</name>
<feature type="signal peptide" evidence="11">
    <location>
        <begin position="1"/>
        <end position="20"/>
    </location>
</feature>
<dbReference type="SUPFAM" id="SSF90112">
    <property type="entry name" value="Neurotransmitter-gated ion-channel transmembrane pore"/>
    <property type="match status" value="1"/>
</dbReference>
<dbReference type="Gene3D" id="1.20.58.390">
    <property type="entry name" value="Neurotransmitter-gated ion-channel transmembrane domain"/>
    <property type="match status" value="1"/>
</dbReference>
<dbReference type="InterPro" id="IPR006028">
    <property type="entry name" value="GABAA/Glycine_rcpt"/>
</dbReference>
<dbReference type="EMBL" id="MU825405">
    <property type="protein sequence ID" value="KAJ7391672.1"/>
    <property type="molecule type" value="Genomic_DNA"/>
</dbReference>
<dbReference type="Gene3D" id="2.70.170.10">
    <property type="entry name" value="Neurotransmitter-gated ion-channel ligand-binding domain"/>
    <property type="match status" value="1"/>
</dbReference>
<keyword evidence="3 11" id="KW-0813">Transport</keyword>
<comment type="subcellular location">
    <subcellularLocation>
        <location evidence="2">Cell membrane</location>
    </subcellularLocation>
    <subcellularLocation>
        <location evidence="1">Membrane</location>
        <topology evidence="1">Multi-pass membrane protein</topology>
    </subcellularLocation>
</comment>
<evidence type="ECO:0000256" key="11">
    <source>
        <dbReference type="RuleBase" id="RU000687"/>
    </source>
</evidence>
<evidence type="ECO:0000256" key="10">
    <source>
        <dbReference type="ARBA" id="ARBA00023303"/>
    </source>
</evidence>
<evidence type="ECO:0000256" key="8">
    <source>
        <dbReference type="ARBA" id="ARBA00023065"/>
    </source>
</evidence>
<dbReference type="Proteomes" id="UP001163046">
    <property type="component" value="Unassembled WGS sequence"/>
</dbReference>
<dbReference type="CDD" id="cd19049">
    <property type="entry name" value="LGIC_TM_anion"/>
    <property type="match status" value="1"/>
</dbReference>
<comment type="similarity">
    <text evidence="11">Belongs to the ligand-gated ion channel (TC 1.A.9) family.</text>
</comment>
<dbReference type="CDD" id="cd18990">
    <property type="entry name" value="LGIC_ECD_GABAAR"/>
    <property type="match status" value="1"/>
</dbReference>
<evidence type="ECO:0000256" key="4">
    <source>
        <dbReference type="ARBA" id="ARBA00022475"/>
    </source>
</evidence>
<dbReference type="Pfam" id="PF02931">
    <property type="entry name" value="Neur_chan_LBD"/>
    <property type="match status" value="1"/>
</dbReference>
<feature type="domain" description="Neurotransmitter-gated ion-channel ligand-binding" evidence="12">
    <location>
        <begin position="100"/>
        <end position="303"/>
    </location>
</feature>
<dbReference type="PRINTS" id="PR00252">
    <property type="entry name" value="NRIONCHANNEL"/>
</dbReference>
<keyword evidence="15" id="KW-1185">Reference proteome</keyword>
<feature type="domain" description="Neurotransmitter-gated ion-channel transmembrane" evidence="13">
    <location>
        <begin position="311"/>
        <end position="520"/>
    </location>
</feature>
<keyword evidence="10 11" id="KW-0407">Ion channel</keyword>
<dbReference type="NCBIfam" id="TIGR00860">
    <property type="entry name" value="LIC"/>
    <property type="match status" value="1"/>
</dbReference>
<evidence type="ECO:0000256" key="2">
    <source>
        <dbReference type="ARBA" id="ARBA00004236"/>
    </source>
</evidence>
<dbReference type="InterPro" id="IPR036734">
    <property type="entry name" value="Neur_chan_lig-bd_sf"/>
</dbReference>
<evidence type="ECO:0000313" key="15">
    <source>
        <dbReference type="Proteomes" id="UP001163046"/>
    </source>
</evidence>
<dbReference type="PRINTS" id="PR00253">
    <property type="entry name" value="GABAARECEPTR"/>
</dbReference>
<dbReference type="GO" id="GO:0005230">
    <property type="term" value="F:extracellular ligand-gated monoatomic ion channel activity"/>
    <property type="evidence" value="ECO:0007669"/>
    <property type="project" value="InterPro"/>
</dbReference>
<sequence>MPSLLLVGLFSCLQMSALLSHGFVLNNNTRLKNNSTTTVTPPNTHTANPLEYFLSTTKPRRDSAPQRHNGSEIIKPENTPPWEYHLKYEELVIPGRNVSDILEIVFKKYDKRIRPFYGVQTLHVDLDMLILSFGEISETSMDFEVDLYLGQFWQDPRLAFGINRTIILGGMACEKFWLPDTFFVNSIDTRIHRMVFANKKIWINLINGSMMLSARLVTKNSCKLDLRDYPLDKQTCHLAFESFSYEEKDLNFTWRSKVESDIFIYDNEMAQFDIVSAKRYLKHKVYHSDTFSGLTATMIFRRRSMYYIFQMYIPCVCIVALSWVSFWINHEAVPARVALSITTVLTISYMRGSVNAGMPRVSYLKSIDYFLLGGFVFIFMTLLEYVLVLKQSRKIPIYHDDKKTDYELNENGEEPDRKPLLVTVAFDGKSYKFKHSLEDMENGTNLSYPKRKSPVHDRKRRQSLATRLKPFFTKRGIKNNEGIMQLVKRKFKSEKGVHYLDQYSRILFPLGYTAFLTTYFVIYMAD</sequence>
<evidence type="ECO:0000259" key="12">
    <source>
        <dbReference type="Pfam" id="PF02931"/>
    </source>
</evidence>
<comment type="caution">
    <text evidence="14">The sequence shown here is derived from an EMBL/GenBank/DDBJ whole genome shotgun (WGS) entry which is preliminary data.</text>
</comment>
<evidence type="ECO:0000259" key="13">
    <source>
        <dbReference type="Pfam" id="PF02932"/>
    </source>
</evidence>
<evidence type="ECO:0000256" key="6">
    <source>
        <dbReference type="ARBA" id="ARBA00022729"/>
    </source>
</evidence>
<dbReference type="InterPro" id="IPR018000">
    <property type="entry name" value="Neurotransmitter_ion_chnl_CS"/>
</dbReference>
<feature type="chain" id="PRO_5041021656" evidence="11">
    <location>
        <begin position="21"/>
        <end position="526"/>
    </location>
</feature>
<evidence type="ECO:0000256" key="3">
    <source>
        <dbReference type="ARBA" id="ARBA00022448"/>
    </source>
</evidence>
<keyword evidence="8 11" id="KW-0406">Ion transport</keyword>
<proteinExistence type="inferred from homology"/>
<dbReference type="InterPro" id="IPR036719">
    <property type="entry name" value="Neuro-gated_channel_TM_sf"/>
</dbReference>